<proteinExistence type="predicted"/>
<protein>
    <recommendedName>
        <fullName evidence="2">BEACH domain-containing protein</fullName>
    </recommendedName>
</protein>
<evidence type="ECO:0000313" key="3">
    <source>
        <dbReference type="EMBL" id="CAH0370780.1"/>
    </source>
</evidence>
<feature type="compositionally biased region" description="Acidic residues" evidence="1">
    <location>
        <begin position="1470"/>
        <end position="1480"/>
    </location>
</feature>
<dbReference type="SMART" id="SM01026">
    <property type="entry name" value="Beach"/>
    <property type="match status" value="1"/>
</dbReference>
<dbReference type="SUPFAM" id="SSF81837">
    <property type="entry name" value="BEACH domain"/>
    <property type="match status" value="1"/>
</dbReference>
<dbReference type="PANTHER" id="PTHR13743:SF123">
    <property type="entry name" value="PROTEIN FAN"/>
    <property type="match status" value="1"/>
</dbReference>
<dbReference type="InterPro" id="IPR050865">
    <property type="entry name" value="BEACH_Domain"/>
</dbReference>
<feature type="region of interest" description="Disordered" evidence="1">
    <location>
        <begin position="197"/>
        <end position="226"/>
    </location>
</feature>
<feature type="region of interest" description="Disordered" evidence="1">
    <location>
        <begin position="1520"/>
        <end position="1543"/>
    </location>
</feature>
<evidence type="ECO:0000313" key="4">
    <source>
        <dbReference type="Proteomes" id="UP000789595"/>
    </source>
</evidence>
<feature type="region of interest" description="Disordered" evidence="1">
    <location>
        <begin position="1"/>
        <end position="57"/>
    </location>
</feature>
<dbReference type="OrthoDB" id="26681at2759"/>
<dbReference type="Proteomes" id="UP000789595">
    <property type="component" value="Unassembled WGS sequence"/>
</dbReference>
<feature type="compositionally biased region" description="Basic and acidic residues" evidence="1">
    <location>
        <begin position="7"/>
        <end position="16"/>
    </location>
</feature>
<feature type="region of interest" description="Disordered" evidence="1">
    <location>
        <begin position="1468"/>
        <end position="1506"/>
    </location>
</feature>
<evidence type="ECO:0000259" key="2">
    <source>
        <dbReference type="PROSITE" id="PS50197"/>
    </source>
</evidence>
<keyword evidence="4" id="KW-1185">Reference proteome</keyword>
<feature type="region of interest" description="Disordered" evidence="1">
    <location>
        <begin position="312"/>
        <end position="335"/>
    </location>
</feature>
<feature type="region of interest" description="Disordered" evidence="1">
    <location>
        <begin position="1343"/>
        <end position="1382"/>
    </location>
</feature>
<sequence length="2350" mass="252368">MDAPSSPEERRAEAMRKKSHPGSPPIELKGREIESTLTPKAQPMPAPPPRPQKPPIVKEDDDAVTAIRFDDEDAAAGARRVKRALTVLADAKRPSKTRAAVAEALATMLSGDSEASRGCLRLRGSQAGVDLLPGGASLAFLRRAQRARGYTVLCWVREARSCTEFTAAKIGRCHVVVTPVRESGSLEWRAEVNLGDGRRKTAGGRSVDDGGANDRDDGGAGHSNEKEDLAPRWRLLAVSHAQKYLSPAEVQVSVDGLAVGGPVAAQLPIADSSIRISVLDGFDGVAASIALLEGAASLKALRGAFWRGPRGGPGAAAGAFRRGEQHGESDDEDETQASLAKLRVACALEPGRAGQGAWTPRGGGETSGRGVDVALGGAKPTRIILRNASSERGAAARCRDAVVANGGCAAVVSSCAPGCESALLLIVAASLRRCGAAHAERALEENVFALLATKVTKGESARSAWAALDAAAYALGAGSQLHARSLGDLWASSTWARDRSDDRRVAWLEQAALRCSAAARAPPRRRRSARLFASALRRGVGVEKLFRVARSLLRDVDDPSKKARGAAAARHLATAALVDEMRRPGKESDGLDGARACCRCVHDTNGDADGSVRGAFVAALGRALSGADDMCRRRCAEGLRSVRFAETTALAILADEAKTKPLLKRAVLGLALWQHAWVDRHLAKLVEATRQESANDHSDDEDPLGSARRLSEVLRAQRDARRSALRSAATLALAVSDALESKAWQASQNEIEEIIRTLGVLDDESWLAPPLWLALPLLAAVISEASSDISARAVGAACARAKSTDLKEVCSLEAWYSVGAFVKLASSGNTTVRLLSLDALGHICVRAKALNPDASHAEEGMELAPSVWRSLCRCLNARSGPAHAPALIDVRARAAFASIASQCCRRLAAECSKSPRDACVALSQLLAYVVESLWPGPYIRGEARQRNGEVLLFTDGIVEPVKIDQDARDAANDQAKSIEDAQDVLQLASAIVDASRSVRMVSQSLTAPPSKDDAKGWYGAARTMAKKMVSDQGRERDRKRDADACLLACRRCARTLGHALFWANDASIADELRLSVLTSIALADTNESETSLGLAVAARDDALHALVCLREFSRRDGDASPCTLQLVKNLYAHGNFLTPGSPQRRQSVHGGIAAKKAADAIAPCINGKDATQCFALLAERLDEASRRDRDDVELQIASFAGDDAFEEIDSSRWLRPDDTDLSRRAASAFAHCALARATASKRREAADNRDARRRLMDATEGKRKTRDVRAVLGCSVQVEGQTNWSLASSFGDGLRNASVVAPREDAAVELKAHDDPREVEAQIRRAQAAHDAVIRKREEVAQALNAKQSRSQEVSDDDEEEEVKPSPQKQQQPVQDDDEEEHDDVVLELDDVARVTRKGLVRGRFVLTEQSFKWRGGESYDGRLNDVSAVLLRRYRLRDAGVEIYASSGESLFLDCTAERLVPRDITETFSDDDASDNDEPGSPTPFGDRRSSLEPPSLDQAVKDGKRRDELVRKLISSVRTARARGGGNGDRGPPGLFPLLQAPKTHPRRLLRRATRCWQERQLSNFDYLLIVNALAGRSFEDPCQYPVMPWVICDFKSHTLYLDRPQTYRDLRKPMGAINEDRLRETVKRHDAFDDTHMPKFHYGSHYSTAAGVVVHYLVRCRPWSELHCDLQGGRFDVADRLFASVSDAWDANSGARGEKAGNEVKELTPEWYSSSAFLVNRGRLPLGAAQDGREVKDVALPPWAENSPSKFVAGMRSALEHSYTSLHLHDWLDLIFGRKQRGPLAVESANVFFYLCYGDQVDLDAIENPKLRAATVLQASHFGQCPLQLHSTRPWPCRGPPPRWRPRVLTSQVQDDPRLQCFVPREPANESLAVARAAGLFHGFRSSSPLAIRATAGRVVIIDGGGDICVLGWADDLVEEETDVGRRRCSLRPLAAPDELVKGPSTGEQAVERVVCRDASQLGVSSSAECSISVDGALIASIDVDYVGALRVTQLDLGDDGQEAVDVRARPCGEASVVCFDCDLTLVKCGEGDGERIGADPAAGAPPALDVSILVGAADGRAGVWRVDRASRPWPRRARLRRRADVVFRGHDAAVVAGVLSRELGVCVTNAVDGRTLVHSLRDGALLRELVASRPSTSPAIAVGLSGPLALVALARPVGPSTLLDVHDVNGGCIGEACVASKVCSAHVCGPLGDVLVVVTSHSVELRALPSLQLTKKVDSKLFAPPGEAPTLSLLTFAPDPLAPCAAVAAFDDGLVALRVLAGSEAWAERRSQRATGVVAAASRRASQVMRFAASVASRGNEVASAARDVVGEARAQRLPSFTTATKLVSGLLRGRSSAASFDQDD</sequence>
<feature type="compositionally biased region" description="Basic and acidic residues" evidence="1">
    <location>
        <begin position="206"/>
        <end position="226"/>
    </location>
</feature>
<dbReference type="EMBL" id="CAKKNE010000003">
    <property type="protein sequence ID" value="CAH0370780.1"/>
    <property type="molecule type" value="Genomic_DNA"/>
</dbReference>
<dbReference type="Pfam" id="PF02138">
    <property type="entry name" value="Beach"/>
    <property type="match status" value="1"/>
</dbReference>
<dbReference type="Gene3D" id="1.10.1540.10">
    <property type="entry name" value="BEACH domain"/>
    <property type="match status" value="1"/>
</dbReference>
<accession>A0A8J2WY96</accession>
<reference evidence="3" key="1">
    <citation type="submission" date="2021-11" db="EMBL/GenBank/DDBJ databases">
        <authorList>
            <consortium name="Genoscope - CEA"/>
            <person name="William W."/>
        </authorList>
    </citation>
    <scope>NUCLEOTIDE SEQUENCE</scope>
</reference>
<feature type="domain" description="BEACH" evidence="2">
    <location>
        <begin position="1545"/>
        <end position="1842"/>
    </location>
</feature>
<dbReference type="SUPFAM" id="SSF50729">
    <property type="entry name" value="PH domain-like"/>
    <property type="match status" value="1"/>
</dbReference>
<feature type="compositionally biased region" description="Low complexity" evidence="1">
    <location>
        <begin position="1365"/>
        <end position="1374"/>
    </location>
</feature>
<dbReference type="PROSITE" id="PS50197">
    <property type="entry name" value="BEACH"/>
    <property type="match status" value="1"/>
</dbReference>
<dbReference type="InterPro" id="IPR036372">
    <property type="entry name" value="BEACH_dom_sf"/>
</dbReference>
<organism evidence="3 4">
    <name type="scientific">Pelagomonas calceolata</name>
    <dbReference type="NCBI Taxonomy" id="35677"/>
    <lineage>
        <taxon>Eukaryota</taxon>
        <taxon>Sar</taxon>
        <taxon>Stramenopiles</taxon>
        <taxon>Ochrophyta</taxon>
        <taxon>Pelagophyceae</taxon>
        <taxon>Pelagomonadales</taxon>
        <taxon>Pelagomonadaceae</taxon>
        <taxon>Pelagomonas</taxon>
    </lineage>
</organism>
<feature type="compositionally biased region" description="Pro residues" evidence="1">
    <location>
        <begin position="42"/>
        <end position="54"/>
    </location>
</feature>
<dbReference type="CDD" id="cd06071">
    <property type="entry name" value="Beach"/>
    <property type="match status" value="1"/>
</dbReference>
<gene>
    <name evidence="3" type="ORF">PECAL_3P06870</name>
</gene>
<evidence type="ECO:0000256" key="1">
    <source>
        <dbReference type="SAM" id="MobiDB-lite"/>
    </source>
</evidence>
<name>A0A8J2WY96_9STRA</name>
<dbReference type="PANTHER" id="PTHR13743">
    <property type="entry name" value="BEIGE/BEACH-RELATED"/>
    <property type="match status" value="1"/>
</dbReference>
<comment type="caution">
    <text evidence="3">The sequence shown here is derived from an EMBL/GenBank/DDBJ whole genome shotgun (WGS) entry which is preliminary data.</text>
</comment>
<dbReference type="InterPro" id="IPR000409">
    <property type="entry name" value="BEACH_dom"/>
</dbReference>